<keyword evidence="2" id="KW-1133">Transmembrane helix</keyword>
<protein>
    <recommendedName>
        <fullName evidence="5">DUF2842 domain-containing protein</fullName>
    </recommendedName>
</protein>
<evidence type="ECO:0008006" key="5">
    <source>
        <dbReference type="Google" id="ProtNLM"/>
    </source>
</evidence>
<feature type="transmembrane region" description="Helical" evidence="2">
    <location>
        <begin position="52"/>
        <end position="69"/>
    </location>
</feature>
<feature type="region of interest" description="Disordered" evidence="1">
    <location>
        <begin position="78"/>
        <end position="97"/>
    </location>
</feature>
<keyword evidence="2" id="KW-0472">Membrane</keyword>
<evidence type="ECO:0000256" key="2">
    <source>
        <dbReference type="SAM" id="Phobius"/>
    </source>
</evidence>
<feature type="transmembrane region" description="Helical" evidence="2">
    <location>
        <begin position="21"/>
        <end position="40"/>
    </location>
</feature>
<dbReference type="EMBL" id="QDKQ01000023">
    <property type="protein sequence ID" value="PVM93009.1"/>
    <property type="molecule type" value="Genomic_DNA"/>
</dbReference>
<comment type="caution">
    <text evidence="3">The sequence shown here is derived from an EMBL/GenBank/DDBJ whole genome shotgun (WGS) entry which is preliminary data.</text>
</comment>
<proteinExistence type="predicted"/>
<organism evidence="3 4">
    <name type="scientific">Caulobacter endophyticus</name>
    <dbReference type="NCBI Taxonomy" id="2172652"/>
    <lineage>
        <taxon>Bacteria</taxon>
        <taxon>Pseudomonadati</taxon>
        <taxon>Pseudomonadota</taxon>
        <taxon>Alphaproteobacteria</taxon>
        <taxon>Caulobacterales</taxon>
        <taxon>Caulobacteraceae</taxon>
        <taxon>Caulobacter</taxon>
    </lineage>
</organism>
<dbReference type="Proteomes" id="UP000245073">
    <property type="component" value="Unassembled WGS sequence"/>
</dbReference>
<evidence type="ECO:0000313" key="3">
    <source>
        <dbReference type="EMBL" id="PVM93009.1"/>
    </source>
</evidence>
<evidence type="ECO:0000313" key="4">
    <source>
        <dbReference type="Proteomes" id="UP000245073"/>
    </source>
</evidence>
<sequence>MGWRASLRRRGRFRRGRAYAWIALLLVTVLATSGLAGWAWMALLDTAPPWDLLSGGIFLLETPLFIWLASRVKNPAPGAPPEEMAADAFFRDPPRLS</sequence>
<keyword evidence="4" id="KW-1185">Reference proteome</keyword>
<reference evidence="3 4" key="1">
    <citation type="submission" date="2018-04" db="EMBL/GenBank/DDBJ databases">
        <title>The genome sequence of Caulobacter sp. 744.</title>
        <authorList>
            <person name="Gao J."/>
            <person name="Sun J."/>
        </authorList>
    </citation>
    <scope>NUCLEOTIDE SEQUENCE [LARGE SCALE GENOMIC DNA]</scope>
    <source>
        <strain evidence="3 4">774</strain>
    </source>
</reference>
<dbReference type="AlphaFoldDB" id="A0A2T9KAV3"/>
<evidence type="ECO:0000256" key="1">
    <source>
        <dbReference type="SAM" id="MobiDB-lite"/>
    </source>
</evidence>
<name>A0A2T9KAV3_9CAUL</name>
<keyword evidence="2" id="KW-0812">Transmembrane</keyword>
<gene>
    <name evidence="3" type="ORF">DDF67_04810</name>
</gene>
<accession>A0A2T9KAV3</accession>